<dbReference type="PANTHER" id="PTHR43077">
    <property type="entry name" value="TRANSPORT PERMEASE YVFS-RELATED"/>
    <property type="match status" value="1"/>
</dbReference>
<accession>A0A0A1DIY1</accession>
<proteinExistence type="predicted"/>
<dbReference type="Gene3D" id="3.40.1710.10">
    <property type="entry name" value="abc type-2 transporter like domain"/>
    <property type="match status" value="1"/>
</dbReference>
<dbReference type="Proteomes" id="UP000030300">
    <property type="component" value="Chromosome"/>
</dbReference>
<sequence>MNALRIAWTELSRLLSIRMGRITVLALVTVPTIYAGLYLYANHDPYSALDRVPTALVVEDAGSTSADGSELDAGREVADQLLDSGDFGWHEVDRAQAQAGVDDGTYDFALIIPRDFSAALTSSAGAEPEQAKLTMLTNDANSYLSTTIANTVATKVRDAISERVSKEAVSTFLLGIADVRTGLVQGADGAGQLYDGLRDARRGSQQLVGGSEQLATGAGDLSTGATRLRDGLATLSTKTAALPGQARKLADGARQVAAGDKKVSDAGDRVAGAVHDARVAYDRGRGDLADRMDQLGLDPAAQRQLLAIYDRVGGDVHDVDAKAGQVKRQLNKLSSGAAQVAAGADQLAAAAPALVDGIDQAHTGSKQLATGAGRLHTGADTLHDGTVELRAGLGKLTKGAKSLHDGLESGVAKVPDTNEKSRQRIADTVASPIDVRSANNAQARNYGAGLAPFFLALAAWIGGYVLFLLVRPLSSRALAANQNSLRIAVGGWLPPALIGAAQMTLAFVVVASVLDVGVVEGLRTWLFMMLISATFVAIVHLMNALLGTPGQFLALVLMVVQLVTAGGTFPWQTIPQPLHWLHDILPMSYAVDGLRQLMYGGDPARATTAVLVLAAYLVGSLALTSLVARRQRVWSTTRVKPTVVL</sequence>
<dbReference type="GeneID" id="96609592"/>
<dbReference type="HOGENOM" id="CLU_004534_1_1_11"/>
<dbReference type="NCBIfam" id="TIGR03057">
    <property type="entry name" value="xxxLxxG_by_4"/>
    <property type="match status" value="2"/>
</dbReference>
<reference evidence="5 6" key="1">
    <citation type="journal article" date="2015" name="Genome Announc.">
        <title>Complete Genome Sequence of Steroid-Transforming Nocardioides simplex VKM Ac-2033D.</title>
        <authorList>
            <person name="Shtratnikova V.Y."/>
            <person name="Schelkunov M.I."/>
            <person name="Pekov Y.A."/>
            <person name="Fokina V.V."/>
            <person name="Logacheva M.D."/>
            <person name="Sokolov S.L."/>
            <person name="Bragin E.Y."/>
            <person name="Ashapkin V.V."/>
            <person name="Donova M.V."/>
        </authorList>
    </citation>
    <scope>NUCLEOTIDE SEQUENCE [LARGE SCALE GENOMIC DNA]</scope>
    <source>
        <strain evidence="5 6">VKM Ac-2033D</strain>
    </source>
</reference>
<dbReference type="InterPro" id="IPR023908">
    <property type="entry name" value="xxxLxxG_rpt"/>
</dbReference>
<dbReference type="InterPro" id="IPR017500">
    <property type="entry name" value="Phage_infect_YhgE_N"/>
</dbReference>
<evidence type="ECO:0000256" key="4">
    <source>
        <dbReference type="ARBA" id="ARBA00023136"/>
    </source>
</evidence>
<dbReference type="InterPro" id="IPR017501">
    <property type="entry name" value="Phage_infect_YhgE_C"/>
</dbReference>
<dbReference type="NCBIfam" id="TIGR03062">
    <property type="entry name" value="pip_yhgE_Cterm"/>
    <property type="match status" value="1"/>
</dbReference>
<evidence type="ECO:0000313" key="6">
    <source>
        <dbReference type="Proteomes" id="UP000030300"/>
    </source>
</evidence>
<keyword evidence="2" id="KW-0812">Transmembrane</keyword>
<comment type="subcellular location">
    <subcellularLocation>
        <location evidence="1">Membrane</location>
        <topology evidence="1">Multi-pass membrane protein</topology>
    </subcellularLocation>
</comment>
<dbReference type="AlphaFoldDB" id="A0A0A1DIY1"/>
<dbReference type="PANTHER" id="PTHR43077:SF5">
    <property type="entry name" value="PHAGE INFECTION PROTEIN"/>
    <property type="match status" value="1"/>
</dbReference>
<keyword evidence="3" id="KW-1133">Transmembrane helix</keyword>
<name>A0A0A1DIY1_NOCSI</name>
<dbReference type="InterPro" id="IPR013525">
    <property type="entry name" value="ABC2_TM"/>
</dbReference>
<dbReference type="GO" id="GO:0140359">
    <property type="term" value="F:ABC-type transporter activity"/>
    <property type="evidence" value="ECO:0007669"/>
    <property type="project" value="InterPro"/>
</dbReference>
<dbReference type="InterPro" id="IPR051328">
    <property type="entry name" value="T7SS_ABC-Transporter"/>
</dbReference>
<evidence type="ECO:0000256" key="2">
    <source>
        <dbReference type="ARBA" id="ARBA00022692"/>
    </source>
</evidence>
<dbReference type="Pfam" id="PF12698">
    <property type="entry name" value="ABC2_membrane_3"/>
    <property type="match status" value="1"/>
</dbReference>
<dbReference type="NCBIfam" id="TIGR03061">
    <property type="entry name" value="pip_yhgE_Nterm"/>
    <property type="match status" value="1"/>
</dbReference>
<dbReference type="OrthoDB" id="9811483at2"/>
<dbReference type="eggNOG" id="COG1511">
    <property type="taxonomic scope" value="Bacteria"/>
</dbReference>
<evidence type="ECO:0000313" key="5">
    <source>
        <dbReference type="EMBL" id="AIY17289.1"/>
    </source>
</evidence>
<protein>
    <submittedName>
        <fullName evidence="5">Membrane protein</fullName>
    </submittedName>
</protein>
<keyword evidence="4" id="KW-0472">Membrane</keyword>
<dbReference type="STRING" id="2045.KR76_11945"/>
<dbReference type="GO" id="GO:0016020">
    <property type="term" value="C:membrane"/>
    <property type="evidence" value="ECO:0007669"/>
    <property type="project" value="UniProtKB-SubCell"/>
</dbReference>
<dbReference type="EMBL" id="CP009896">
    <property type="protein sequence ID" value="AIY17289.1"/>
    <property type="molecule type" value="Genomic_DNA"/>
</dbReference>
<evidence type="ECO:0000256" key="1">
    <source>
        <dbReference type="ARBA" id="ARBA00004141"/>
    </source>
</evidence>
<gene>
    <name evidence="5" type="ORF">KR76_11945</name>
</gene>
<dbReference type="KEGG" id="psim:KR76_11945"/>
<dbReference type="RefSeq" id="WP_038678525.1">
    <property type="nucleotide sequence ID" value="NZ_BJMC01000008.1"/>
</dbReference>
<keyword evidence="6" id="KW-1185">Reference proteome</keyword>
<dbReference type="Gene3D" id="1.10.287.950">
    <property type="entry name" value="Methyl-accepting chemotaxis protein"/>
    <property type="match status" value="1"/>
</dbReference>
<organism evidence="5 6">
    <name type="scientific">Nocardioides simplex</name>
    <name type="common">Arthrobacter simplex</name>
    <dbReference type="NCBI Taxonomy" id="2045"/>
    <lineage>
        <taxon>Bacteria</taxon>
        <taxon>Bacillati</taxon>
        <taxon>Actinomycetota</taxon>
        <taxon>Actinomycetes</taxon>
        <taxon>Propionibacteriales</taxon>
        <taxon>Nocardioidaceae</taxon>
        <taxon>Pimelobacter</taxon>
    </lineage>
</organism>
<evidence type="ECO:0000256" key="3">
    <source>
        <dbReference type="ARBA" id="ARBA00022989"/>
    </source>
</evidence>